<evidence type="ECO:0000313" key="7">
    <source>
        <dbReference type="EMBL" id="GLB29182.1"/>
    </source>
</evidence>
<dbReference type="FunFam" id="3.90.1530.30:FF:000001">
    <property type="entry name" value="Chromosome partitioning protein ParB"/>
    <property type="match status" value="1"/>
</dbReference>
<evidence type="ECO:0000259" key="6">
    <source>
        <dbReference type="SMART" id="SM00470"/>
    </source>
</evidence>
<gene>
    <name evidence="7" type="primary">spoOJ</name>
    <name evidence="8" type="ORF">DS742_22405</name>
    <name evidence="7" type="ORF">LAD12857_11050</name>
</gene>
<dbReference type="GO" id="GO:0045881">
    <property type="term" value="P:positive regulation of sporulation resulting in formation of a cellular spore"/>
    <property type="evidence" value="ECO:0007669"/>
    <property type="project" value="TreeGrafter"/>
</dbReference>
<reference evidence="8 9" key="1">
    <citation type="submission" date="2018-07" db="EMBL/GenBank/DDBJ databases">
        <title>New species, Clostridium PI-S10-A1B.</title>
        <authorList>
            <person name="Krishna G."/>
            <person name="Summeta K."/>
            <person name="Shikha S."/>
            <person name="Prabhu P.B."/>
            <person name="Suresh K."/>
        </authorList>
    </citation>
    <scope>NUCLEOTIDE SEQUENCE [LARGE SCALE GENOMIC DNA]</scope>
    <source>
        <strain evidence="8 9">PI-S10-A1B</strain>
    </source>
</reference>
<dbReference type="Gene3D" id="3.90.1530.30">
    <property type="match status" value="1"/>
</dbReference>
<dbReference type="OrthoDB" id="9802051at2"/>
<feature type="compositionally biased region" description="Basic and acidic residues" evidence="5">
    <location>
        <begin position="27"/>
        <end position="49"/>
    </location>
</feature>
<comment type="similarity">
    <text evidence="2">Belongs to the ParB family.</text>
</comment>
<dbReference type="Pfam" id="PF02195">
    <property type="entry name" value="ParB_N"/>
    <property type="match status" value="1"/>
</dbReference>
<evidence type="ECO:0000313" key="9">
    <source>
        <dbReference type="Proteomes" id="UP000260680"/>
    </source>
</evidence>
<comment type="caution">
    <text evidence="8">The sequence shown here is derived from an EMBL/GenBank/DDBJ whole genome shotgun (WGS) entry which is preliminary data.</text>
</comment>
<dbReference type="InterPro" id="IPR036086">
    <property type="entry name" value="ParB/Sulfiredoxin_sf"/>
</dbReference>
<dbReference type="Gene3D" id="1.10.10.2830">
    <property type="match status" value="1"/>
</dbReference>
<organism evidence="8 9">
    <name type="scientific">Lacrimispora amygdalina</name>
    <dbReference type="NCBI Taxonomy" id="253257"/>
    <lineage>
        <taxon>Bacteria</taxon>
        <taxon>Bacillati</taxon>
        <taxon>Bacillota</taxon>
        <taxon>Clostridia</taxon>
        <taxon>Lachnospirales</taxon>
        <taxon>Lachnospiraceae</taxon>
        <taxon>Lacrimispora</taxon>
    </lineage>
</organism>
<sequence length="314" mass="36031">MAKRTGLGKGLGAIFGDEVMESAAEEQEIRNHKETDHTAASSDKEKVDSETGKEMFIKISLVEPNHNQPRKEFREEALVELAESMKEYGVLQPLLVQKKGDYYEIIAGERRWRAAKLAGLKEVPVVIREYTKQQSMEIALIENVQREDLNPIEEARAYSILMQEFGLKQEEIAARVAKNRVTITNSMRLLKLDERIQDMLIQDQISSGHARALLAVEDQDLQYQLAGKIVAENLSVREVEKLVKSLSKKKEPKEIREEDESISLIFRELEDRMKTAMGTKVSINRKDKNKGRVEIEYYSEAELERIVELLESIR</sequence>
<dbReference type="NCBIfam" id="TIGR00180">
    <property type="entry name" value="parB_part"/>
    <property type="match status" value="1"/>
</dbReference>
<dbReference type="AlphaFoldDB" id="A0A3E2N6R3"/>
<evidence type="ECO:0000256" key="5">
    <source>
        <dbReference type="SAM" id="MobiDB-lite"/>
    </source>
</evidence>
<proteinExistence type="inferred from homology"/>
<dbReference type="InterPro" id="IPR003115">
    <property type="entry name" value="ParB_N"/>
</dbReference>
<name>A0A3E2N6R3_9FIRM</name>
<dbReference type="GO" id="GO:0003677">
    <property type="term" value="F:DNA binding"/>
    <property type="evidence" value="ECO:0007669"/>
    <property type="project" value="UniProtKB-KW"/>
</dbReference>
<dbReference type="FunFam" id="1.10.10.2830:FF:000001">
    <property type="entry name" value="Chromosome partitioning protein ParB"/>
    <property type="match status" value="1"/>
</dbReference>
<keyword evidence="10" id="KW-1185">Reference proteome</keyword>
<evidence type="ECO:0000256" key="4">
    <source>
        <dbReference type="ARBA" id="ARBA00023125"/>
    </source>
</evidence>
<dbReference type="Proteomes" id="UP000260680">
    <property type="component" value="Unassembled WGS sequence"/>
</dbReference>
<dbReference type="InterPro" id="IPR057240">
    <property type="entry name" value="ParB_dimer_C"/>
</dbReference>
<dbReference type="RefSeq" id="WP_117419187.1">
    <property type="nucleotide sequence ID" value="NZ_BRPJ01000023.1"/>
</dbReference>
<keyword evidence="4" id="KW-0238">DNA-binding</keyword>
<dbReference type="GO" id="GO:0007059">
    <property type="term" value="P:chromosome segregation"/>
    <property type="evidence" value="ECO:0007669"/>
    <property type="project" value="UniProtKB-KW"/>
</dbReference>
<dbReference type="SUPFAM" id="SSF110849">
    <property type="entry name" value="ParB/Sulfiredoxin"/>
    <property type="match status" value="1"/>
</dbReference>
<evidence type="ECO:0000256" key="2">
    <source>
        <dbReference type="ARBA" id="ARBA00006295"/>
    </source>
</evidence>
<dbReference type="GO" id="GO:0005694">
    <property type="term" value="C:chromosome"/>
    <property type="evidence" value="ECO:0007669"/>
    <property type="project" value="TreeGrafter"/>
</dbReference>
<dbReference type="PANTHER" id="PTHR33375">
    <property type="entry name" value="CHROMOSOME-PARTITIONING PROTEIN PARB-RELATED"/>
    <property type="match status" value="1"/>
</dbReference>
<dbReference type="EMBL" id="QOHO01000075">
    <property type="protein sequence ID" value="RFZ76685.1"/>
    <property type="molecule type" value="Genomic_DNA"/>
</dbReference>
<evidence type="ECO:0000256" key="1">
    <source>
        <dbReference type="ARBA" id="ARBA00004453"/>
    </source>
</evidence>
<protein>
    <submittedName>
        <fullName evidence="7">Chromosome partitioning protein ParB</fullName>
    </submittedName>
    <submittedName>
        <fullName evidence="8">ParB/RepB/Spo0J family partition protein</fullName>
    </submittedName>
</protein>
<dbReference type="EMBL" id="BRPJ01000023">
    <property type="protein sequence ID" value="GLB29182.1"/>
    <property type="molecule type" value="Genomic_DNA"/>
</dbReference>
<dbReference type="SMART" id="SM00470">
    <property type="entry name" value="ParB"/>
    <property type="match status" value="1"/>
</dbReference>
<dbReference type="Pfam" id="PF17762">
    <property type="entry name" value="HTH_ParB"/>
    <property type="match status" value="1"/>
</dbReference>
<dbReference type="InterPro" id="IPR041468">
    <property type="entry name" value="HTH_ParB/Spo0J"/>
</dbReference>
<dbReference type="SUPFAM" id="SSF109709">
    <property type="entry name" value="KorB DNA-binding domain-like"/>
    <property type="match status" value="1"/>
</dbReference>
<dbReference type="InterPro" id="IPR004437">
    <property type="entry name" value="ParB/RepB/Spo0J"/>
</dbReference>
<feature type="region of interest" description="Disordered" evidence="5">
    <location>
        <begin position="22"/>
        <end position="49"/>
    </location>
</feature>
<dbReference type="CDD" id="cd16393">
    <property type="entry name" value="SPO0J_N"/>
    <property type="match status" value="1"/>
</dbReference>
<dbReference type="Proteomes" id="UP001419084">
    <property type="component" value="Unassembled WGS sequence"/>
</dbReference>
<keyword evidence="3" id="KW-0159">Chromosome partition</keyword>
<dbReference type="Pfam" id="PF23552">
    <property type="entry name" value="ParB_C"/>
    <property type="match status" value="1"/>
</dbReference>
<comment type="subcellular location">
    <subcellularLocation>
        <location evidence="1">Cytoplasm</location>
        <location evidence="1">Nucleoid</location>
    </subcellularLocation>
</comment>
<evidence type="ECO:0000313" key="8">
    <source>
        <dbReference type="EMBL" id="RFZ76685.1"/>
    </source>
</evidence>
<evidence type="ECO:0000256" key="3">
    <source>
        <dbReference type="ARBA" id="ARBA00022829"/>
    </source>
</evidence>
<accession>A0A3E2N6R3</accession>
<feature type="domain" description="ParB-like N-terminal" evidence="6">
    <location>
        <begin position="55"/>
        <end position="144"/>
    </location>
</feature>
<evidence type="ECO:0000313" key="10">
    <source>
        <dbReference type="Proteomes" id="UP001419084"/>
    </source>
</evidence>
<dbReference type="InterPro" id="IPR050336">
    <property type="entry name" value="Chromosome_partition/occlusion"/>
</dbReference>
<reference evidence="7 10" key="2">
    <citation type="journal article" date="2024" name="Int. J. Syst. Evol. Microbiol.">
        <title>Lacrimispora brassicae sp. nov. isolated from fermented cabbage, and proposal of Clostridium indicum Gundawar et al. 2019 and Clostridium methoxybenzovorans Mechichi et al. 1999 as heterotypic synonyms of Lacrimispora amygdalina (Parshina et al. 2003) Haas and Blanchard 2020 and Lacrimispora indolis (McClung and McCoy 1957) Haas and Blanchard 2020, respectively.</title>
        <authorList>
            <person name="Kobayashi H."/>
            <person name="Tanizawa Y."/>
            <person name="Sakamoto M."/>
            <person name="Ohkuma M."/>
            <person name="Tohno M."/>
        </authorList>
    </citation>
    <scope>NUCLEOTIDE SEQUENCE [LARGE SCALE GENOMIC DNA]</scope>
    <source>
        <strain evidence="7 10">DSM 12857</strain>
    </source>
</reference>
<dbReference type="PANTHER" id="PTHR33375:SF1">
    <property type="entry name" value="CHROMOSOME-PARTITIONING PROTEIN PARB-RELATED"/>
    <property type="match status" value="1"/>
</dbReference>
<dbReference type="GO" id="GO:0009295">
    <property type="term" value="C:nucleoid"/>
    <property type="evidence" value="ECO:0007669"/>
    <property type="project" value="UniProtKB-SubCell"/>
</dbReference>